<accession>A0AAV4LUF7</accession>
<organism evidence="3 4">
    <name type="scientific">Babesia caballi</name>
    <dbReference type="NCBI Taxonomy" id="5871"/>
    <lineage>
        <taxon>Eukaryota</taxon>
        <taxon>Sar</taxon>
        <taxon>Alveolata</taxon>
        <taxon>Apicomplexa</taxon>
        <taxon>Aconoidasida</taxon>
        <taxon>Piroplasmida</taxon>
        <taxon>Babesiidae</taxon>
        <taxon>Babesia</taxon>
    </lineage>
</organism>
<proteinExistence type="predicted"/>
<keyword evidence="2" id="KW-0732">Signal</keyword>
<dbReference type="AlphaFoldDB" id="A0AAV4LUF7"/>
<evidence type="ECO:0000313" key="3">
    <source>
        <dbReference type="EMBL" id="GIX63439.1"/>
    </source>
</evidence>
<evidence type="ECO:0000313" key="4">
    <source>
        <dbReference type="Proteomes" id="UP001497744"/>
    </source>
</evidence>
<feature type="signal peptide" evidence="2">
    <location>
        <begin position="1"/>
        <end position="22"/>
    </location>
</feature>
<protein>
    <submittedName>
        <fullName evidence="3">Phosphopantetheine attachment domain protein</fullName>
    </submittedName>
</protein>
<feature type="compositionally biased region" description="Polar residues" evidence="1">
    <location>
        <begin position="187"/>
        <end position="205"/>
    </location>
</feature>
<feature type="region of interest" description="Disordered" evidence="1">
    <location>
        <begin position="164"/>
        <end position="205"/>
    </location>
</feature>
<dbReference type="Proteomes" id="UP001497744">
    <property type="component" value="Unassembled WGS sequence"/>
</dbReference>
<dbReference type="GeneID" id="94194920"/>
<name>A0AAV4LUF7_BABCB</name>
<evidence type="ECO:0000256" key="2">
    <source>
        <dbReference type="SAM" id="SignalP"/>
    </source>
</evidence>
<evidence type="ECO:0000256" key="1">
    <source>
        <dbReference type="SAM" id="MobiDB-lite"/>
    </source>
</evidence>
<feature type="chain" id="PRO_5043427843" evidence="2">
    <location>
        <begin position="23"/>
        <end position="205"/>
    </location>
</feature>
<reference evidence="3 4" key="1">
    <citation type="submission" date="2021-06" db="EMBL/GenBank/DDBJ databases">
        <title>Genome sequence of Babesia caballi.</title>
        <authorList>
            <person name="Yamagishi J."/>
            <person name="Kidaka T."/>
            <person name="Ochi A."/>
        </authorList>
    </citation>
    <scope>NUCLEOTIDE SEQUENCE [LARGE SCALE GENOMIC DNA]</scope>
    <source>
        <strain evidence="3">USDA-D6B2</strain>
    </source>
</reference>
<comment type="caution">
    <text evidence="3">The sequence shown here is derived from an EMBL/GenBank/DDBJ whole genome shotgun (WGS) entry which is preliminary data.</text>
</comment>
<dbReference type="RefSeq" id="XP_067715508.1">
    <property type="nucleotide sequence ID" value="XM_067859407.1"/>
</dbReference>
<dbReference type="EMBL" id="BPLF01000002">
    <property type="protein sequence ID" value="GIX63439.1"/>
    <property type="molecule type" value="Genomic_DNA"/>
</dbReference>
<keyword evidence="4" id="KW-1185">Reference proteome</keyword>
<gene>
    <name evidence="3" type="ORF">BcabD6B2_28740</name>
</gene>
<sequence>MCSRAFLHLVARLVVLVRRVAGSWAGSRPARRQPELPAADQLNHRPPQVVQVVAEALEVQRHVRRVPAGRVHRVVPVEADADVVDGVVGVDGRVAHRKEELQVGHVAPLAPRHEAPVAAGLHDIRLLELQHVSQEVGLDVGDVAALPRHRRELIAQLLGERCHRSTAKRRPAAKVPPASIPSAGASLGQTSQSSCRQTPNRANSQ</sequence>